<feature type="domain" description="C2H2-type" evidence="13">
    <location>
        <begin position="103"/>
        <end position="130"/>
    </location>
</feature>
<keyword evidence="8" id="KW-0238">DNA-binding</keyword>
<dbReference type="FunFam" id="3.30.160.60:FF:000711">
    <property type="entry name" value="zinc finger protein 697"/>
    <property type="match status" value="1"/>
</dbReference>
<evidence type="ECO:0000256" key="2">
    <source>
        <dbReference type="ARBA" id="ARBA00006991"/>
    </source>
</evidence>
<dbReference type="GO" id="GO:0000978">
    <property type="term" value="F:RNA polymerase II cis-regulatory region sequence-specific DNA binding"/>
    <property type="evidence" value="ECO:0007669"/>
    <property type="project" value="TreeGrafter"/>
</dbReference>
<evidence type="ECO:0000256" key="7">
    <source>
        <dbReference type="ARBA" id="ARBA00023015"/>
    </source>
</evidence>
<evidence type="ECO:0000259" key="13">
    <source>
        <dbReference type="PROSITE" id="PS50157"/>
    </source>
</evidence>
<evidence type="ECO:0000256" key="12">
    <source>
        <dbReference type="SAM" id="Coils"/>
    </source>
</evidence>
<dbReference type="PANTHER" id="PTHR24399">
    <property type="entry name" value="ZINC FINGER AND BTB DOMAIN-CONTAINING"/>
    <property type="match status" value="1"/>
</dbReference>
<feature type="domain" description="C2H2-type" evidence="13">
    <location>
        <begin position="160"/>
        <end position="187"/>
    </location>
</feature>
<protein>
    <recommendedName>
        <fullName evidence="13">C2H2-type domain-containing protein</fullName>
    </recommendedName>
</protein>
<accession>A0AA88PR09</accession>
<dbReference type="PROSITE" id="PS50157">
    <property type="entry name" value="ZINC_FINGER_C2H2_2"/>
    <property type="match status" value="5"/>
</dbReference>
<dbReference type="GO" id="GO:0002682">
    <property type="term" value="P:regulation of immune system process"/>
    <property type="evidence" value="ECO:0007669"/>
    <property type="project" value="TreeGrafter"/>
</dbReference>
<comment type="caution">
    <text evidence="14">The sequence shown here is derived from an EMBL/GenBank/DDBJ whole genome shotgun (WGS) entry which is preliminary data.</text>
</comment>
<comment type="similarity">
    <text evidence="2">Belongs to the krueppel C2H2-type zinc-finger protein family.</text>
</comment>
<keyword evidence="9" id="KW-0804">Transcription</keyword>
<dbReference type="PANTHER" id="PTHR24399:SF54">
    <property type="entry name" value="GASTRULA ZINC FINGER PROTEIN XLCGF26.1-LIKE-RELATED"/>
    <property type="match status" value="1"/>
</dbReference>
<evidence type="ECO:0000256" key="5">
    <source>
        <dbReference type="ARBA" id="ARBA00022771"/>
    </source>
</evidence>
<feature type="domain" description="C2H2-type" evidence="13">
    <location>
        <begin position="188"/>
        <end position="215"/>
    </location>
</feature>
<dbReference type="InterPro" id="IPR036236">
    <property type="entry name" value="Znf_C2H2_sf"/>
</dbReference>
<keyword evidence="6" id="KW-0862">Zinc</keyword>
<feature type="domain" description="C2H2-type" evidence="13">
    <location>
        <begin position="75"/>
        <end position="102"/>
    </location>
</feature>
<dbReference type="SMART" id="SM00355">
    <property type="entry name" value="ZnF_C2H2"/>
    <property type="match status" value="5"/>
</dbReference>
<keyword evidence="15" id="KW-1185">Reference proteome</keyword>
<dbReference type="FunFam" id="3.30.160.60:FF:000110">
    <property type="entry name" value="Zinc finger protein-like"/>
    <property type="match status" value="1"/>
</dbReference>
<keyword evidence="7" id="KW-0805">Transcription regulation</keyword>
<dbReference type="FunFam" id="3.30.160.60:FF:001370">
    <property type="entry name" value="Zinc finger protein"/>
    <property type="match status" value="1"/>
</dbReference>
<dbReference type="FunFam" id="3.30.160.60:FF:000624">
    <property type="entry name" value="zinc finger protein 697"/>
    <property type="match status" value="1"/>
</dbReference>
<evidence type="ECO:0000256" key="1">
    <source>
        <dbReference type="ARBA" id="ARBA00004123"/>
    </source>
</evidence>
<evidence type="ECO:0000256" key="6">
    <source>
        <dbReference type="ARBA" id="ARBA00022833"/>
    </source>
</evidence>
<organism evidence="14 15">
    <name type="scientific">Cirrhinus molitorella</name>
    <name type="common">mud carp</name>
    <dbReference type="NCBI Taxonomy" id="172907"/>
    <lineage>
        <taxon>Eukaryota</taxon>
        <taxon>Metazoa</taxon>
        <taxon>Chordata</taxon>
        <taxon>Craniata</taxon>
        <taxon>Vertebrata</taxon>
        <taxon>Euteleostomi</taxon>
        <taxon>Actinopterygii</taxon>
        <taxon>Neopterygii</taxon>
        <taxon>Teleostei</taxon>
        <taxon>Ostariophysi</taxon>
        <taxon>Cypriniformes</taxon>
        <taxon>Cyprinidae</taxon>
        <taxon>Labeoninae</taxon>
        <taxon>Labeonini</taxon>
        <taxon>Cirrhinus</taxon>
    </lineage>
</organism>
<dbReference type="PROSITE" id="PS00028">
    <property type="entry name" value="ZINC_FINGER_C2H2_1"/>
    <property type="match status" value="5"/>
</dbReference>
<evidence type="ECO:0000256" key="3">
    <source>
        <dbReference type="ARBA" id="ARBA00022723"/>
    </source>
</evidence>
<keyword evidence="3" id="KW-0479">Metal-binding</keyword>
<dbReference type="GO" id="GO:0008270">
    <property type="term" value="F:zinc ion binding"/>
    <property type="evidence" value="ECO:0007669"/>
    <property type="project" value="UniProtKB-KW"/>
</dbReference>
<reference evidence="14" key="1">
    <citation type="submission" date="2023-08" db="EMBL/GenBank/DDBJ databases">
        <title>Chromosome-level Genome Assembly of mud carp (Cirrhinus molitorella).</title>
        <authorList>
            <person name="Liu H."/>
        </authorList>
    </citation>
    <scope>NUCLEOTIDE SEQUENCE</scope>
    <source>
        <strain evidence="14">Prfri</strain>
        <tissue evidence="14">Muscle</tissue>
    </source>
</reference>
<evidence type="ECO:0000256" key="8">
    <source>
        <dbReference type="ARBA" id="ARBA00023125"/>
    </source>
</evidence>
<evidence type="ECO:0000313" key="14">
    <source>
        <dbReference type="EMBL" id="KAK2892538.1"/>
    </source>
</evidence>
<dbReference type="Pfam" id="PF00096">
    <property type="entry name" value="zf-C2H2"/>
    <property type="match status" value="3"/>
</dbReference>
<dbReference type="Gene3D" id="3.30.160.60">
    <property type="entry name" value="Classic Zinc Finger"/>
    <property type="match status" value="5"/>
</dbReference>
<evidence type="ECO:0000256" key="4">
    <source>
        <dbReference type="ARBA" id="ARBA00022737"/>
    </source>
</evidence>
<keyword evidence="12" id="KW-0175">Coiled coil</keyword>
<keyword evidence="4" id="KW-0677">Repeat</keyword>
<comment type="subcellular location">
    <subcellularLocation>
        <location evidence="1">Nucleus</location>
    </subcellularLocation>
</comment>
<dbReference type="GO" id="GO:0005654">
    <property type="term" value="C:nucleoplasm"/>
    <property type="evidence" value="ECO:0007669"/>
    <property type="project" value="TreeGrafter"/>
</dbReference>
<evidence type="ECO:0000313" key="15">
    <source>
        <dbReference type="Proteomes" id="UP001187343"/>
    </source>
</evidence>
<evidence type="ECO:0000256" key="9">
    <source>
        <dbReference type="ARBA" id="ARBA00023163"/>
    </source>
</evidence>
<sequence>MAFIIKQESEDIKIGEVFSIKQEDPEEQTDLMALKEENEEMEEKNLNEGHDFMTAENSIRTETNSVQKAESNKNFSCHQCGKNFRLKESLNAHMKIHTGVKPFKCQQCGKCFVRKGNFKNHMDAHNEKKPFTCGPCGRGYKCKENLNKHMRRKHSGKDTFACRQCGECFSCKVSLYGHFKLHTTEKSFICSLCGDTFLQAGNLNSHMRIHTGEKNRGERKIHTVKKEIQT</sequence>
<feature type="coiled-coil region" evidence="12">
    <location>
        <begin position="24"/>
        <end position="51"/>
    </location>
</feature>
<name>A0AA88PR09_9TELE</name>
<dbReference type="EMBL" id="JAUYZG010000012">
    <property type="protein sequence ID" value="KAK2892538.1"/>
    <property type="molecule type" value="Genomic_DNA"/>
</dbReference>
<gene>
    <name evidence="14" type="ORF">Q8A67_012526</name>
</gene>
<evidence type="ECO:0000256" key="10">
    <source>
        <dbReference type="ARBA" id="ARBA00023242"/>
    </source>
</evidence>
<dbReference type="GO" id="GO:0001817">
    <property type="term" value="P:regulation of cytokine production"/>
    <property type="evidence" value="ECO:0007669"/>
    <property type="project" value="TreeGrafter"/>
</dbReference>
<dbReference type="Proteomes" id="UP001187343">
    <property type="component" value="Unassembled WGS sequence"/>
</dbReference>
<feature type="domain" description="C2H2-type" evidence="13">
    <location>
        <begin position="131"/>
        <end position="159"/>
    </location>
</feature>
<keyword evidence="5 11" id="KW-0863">Zinc-finger</keyword>
<dbReference type="SUPFAM" id="SSF57667">
    <property type="entry name" value="beta-beta-alpha zinc fingers"/>
    <property type="match status" value="3"/>
</dbReference>
<evidence type="ECO:0000256" key="11">
    <source>
        <dbReference type="PROSITE-ProRule" id="PRU00042"/>
    </source>
</evidence>
<dbReference type="AlphaFoldDB" id="A0AA88PR09"/>
<dbReference type="GO" id="GO:0001227">
    <property type="term" value="F:DNA-binding transcription repressor activity, RNA polymerase II-specific"/>
    <property type="evidence" value="ECO:0007669"/>
    <property type="project" value="TreeGrafter"/>
</dbReference>
<keyword evidence="10" id="KW-0539">Nucleus</keyword>
<dbReference type="InterPro" id="IPR013087">
    <property type="entry name" value="Znf_C2H2_type"/>
</dbReference>
<proteinExistence type="inferred from homology"/>